<dbReference type="AlphaFoldDB" id="A0A327ST69"/>
<keyword evidence="1" id="KW-0812">Transmembrane</keyword>
<keyword evidence="1" id="KW-0472">Membrane</keyword>
<gene>
    <name evidence="2" type="ORF">LY11_01832</name>
</gene>
<reference evidence="2 3" key="1">
    <citation type="submission" date="2018-06" db="EMBL/GenBank/DDBJ databases">
        <title>Genomic Encyclopedia of Archaeal and Bacterial Type Strains, Phase II (KMG-II): from individual species to whole genera.</title>
        <authorList>
            <person name="Goeker M."/>
        </authorList>
    </citation>
    <scope>NUCLEOTIDE SEQUENCE [LARGE SCALE GENOMIC DNA]</scope>
    <source>
        <strain evidence="2 3">DSM 14825</strain>
    </source>
</reference>
<feature type="transmembrane region" description="Helical" evidence="1">
    <location>
        <begin position="12"/>
        <end position="33"/>
    </location>
</feature>
<sequence>MNNKSISRHLYIRLGILFFLILTEVTGFVLMEMPDIKNKEIYVDLYLYVSVAFPVFLGFWFLGLLIDTVVLSFQKKSYLRNINLIIILFFIVLALMVVAFFSKK</sequence>
<comment type="caution">
    <text evidence="2">The sequence shown here is derived from an EMBL/GenBank/DDBJ whole genome shotgun (WGS) entry which is preliminary data.</text>
</comment>
<keyword evidence="1" id="KW-1133">Transmembrane helix</keyword>
<evidence type="ECO:0000256" key="1">
    <source>
        <dbReference type="SAM" id="Phobius"/>
    </source>
</evidence>
<evidence type="ECO:0000313" key="2">
    <source>
        <dbReference type="EMBL" id="RAJ32151.1"/>
    </source>
</evidence>
<evidence type="ECO:0000313" key="3">
    <source>
        <dbReference type="Proteomes" id="UP000249754"/>
    </source>
</evidence>
<organism evidence="2 3">
    <name type="scientific">Pedobacter cryoconitis</name>
    <dbReference type="NCBI Taxonomy" id="188932"/>
    <lineage>
        <taxon>Bacteria</taxon>
        <taxon>Pseudomonadati</taxon>
        <taxon>Bacteroidota</taxon>
        <taxon>Sphingobacteriia</taxon>
        <taxon>Sphingobacteriales</taxon>
        <taxon>Sphingobacteriaceae</taxon>
        <taxon>Pedobacter</taxon>
    </lineage>
</organism>
<feature type="transmembrane region" description="Helical" evidence="1">
    <location>
        <begin position="82"/>
        <end position="101"/>
    </location>
</feature>
<proteinExistence type="predicted"/>
<feature type="transmembrane region" description="Helical" evidence="1">
    <location>
        <begin position="45"/>
        <end position="70"/>
    </location>
</feature>
<name>A0A327ST69_9SPHI</name>
<dbReference type="EMBL" id="QLLR01000006">
    <property type="protein sequence ID" value="RAJ32151.1"/>
    <property type="molecule type" value="Genomic_DNA"/>
</dbReference>
<dbReference type="Proteomes" id="UP000249754">
    <property type="component" value="Unassembled WGS sequence"/>
</dbReference>
<protein>
    <submittedName>
        <fullName evidence="2">Uncharacterized protein</fullName>
    </submittedName>
</protein>
<dbReference type="RefSeq" id="WP_146610823.1">
    <property type="nucleotide sequence ID" value="NZ_QLLR01000006.1"/>
</dbReference>
<accession>A0A327ST69</accession>